<dbReference type="Proteomes" id="UP000230108">
    <property type="component" value="Unassembled WGS sequence"/>
</dbReference>
<dbReference type="GO" id="GO:0008270">
    <property type="term" value="F:zinc ion binding"/>
    <property type="evidence" value="ECO:0007669"/>
    <property type="project" value="UniProtKB-KW"/>
</dbReference>
<feature type="domain" description="Zinc finger DksA/TraR C4-type" evidence="5">
    <location>
        <begin position="86"/>
        <end position="116"/>
    </location>
</feature>
<evidence type="ECO:0000256" key="3">
    <source>
        <dbReference type="ARBA" id="ARBA00022833"/>
    </source>
</evidence>
<evidence type="ECO:0000256" key="1">
    <source>
        <dbReference type="ARBA" id="ARBA00022723"/>
    </source>
</evidence>
<sequence length="121" mass="13766">MSKTLTKSFIEKQKKLLENQKLQILEQVAHLKVEDPFADPDHASDNAAIDTDVREQVGHETVEAEINDLQKRLKDIELSLQKVHKGRYGSCEKCGQTIPAVRLELVPEARFCIACEKIVRK</sequence>
<evidence type="ECO:0000313" key="6">
    <source>
        <dbReference type="EMBL" id="PIY69294.1"/>
    </source>
</evidence>
<feature type="zinc finger region" description="dksA C4-type" evidence="4">
    <location>
        <begin position="91"/>
        <end position="115"/>
    </location>
</feature>
<proteinExistence type="predicted"/>
<keyword evidence="2" id="KW-0863">Zinc-finger</keyword>
<reference evidence="7" key="1">
    <citation type="submission" date="2017-09" db="EMBL/GenBank/DDBJ databases">
        <title>Depth-based differentiation of microbial function through sediment-hosted aquifers and enrichment of novel symbionts in the deep terrestrial subsurface.</title>
        <authorList>
            <person name="Probst A.J."/>
            <person name="Ladd B."/>
            <person name="Jarett J.K."/>
            <person name="Geller-Mcgrath D.E."/>
            <person name="Sieber C.M.K."/>
            <person name="Emerson J.B."/>
            <person name="Anantharaman K."/>
            <person name="Thomas B.C."/>
            <person name="Malmstrom R."/>
            <person name="Stieglmeier M."/>
            <person name="Klingl A."/>
            <person name="Woyke T."/>
            <person name="Ryan C.M."/>
            <person name="Banfield J.F."/>
        </authorList>
    </citation>
    <scope>NUCLEOTIDE SEQUENCE [LARGE SCALE GENOMIC DNA]</scope>
</reference>
<dbReference type="InterPro" id="IPR020458">
    <property type="entry name" value="Znf_DskA_TraR_CS"/>
</dbReference>
<dbReference type="InterPro" id="IPR000962">
    <property type="entry name" value="Znf_DskA_TraR"/>
</dbReference>
<evidence type="ECO:0000256" key="4">
    <source>
        <dbReference type="PROSITE-ProRule" id="PRU00510"/>
    </source>
</evidence>
<keyword evidence="3" id="KW-0862">Zinc</keyword>
<protein>
    <recommendedName>
        <fullName evidence="5">Zinc finger DksA/TraR C4-type domain-containing protein</fullName>
    </recommendedName>
</protein>
<evidence type="ECO:0000313" key="7">
    <source>
        <dbReference type="Proteomes" id="UP000230108"/>
    </source>
</evidence>
<dbReference type="PANTHER" id="PTHR33823:SF4">
    <property type="entry name" value="GENERAL STRESS PROTEIN 16O"/>
    <property type="match status" value="1"/>
</dbReference>
<accession>A0A2M7QDI8</accession>
<organism evidence="6 7">
    <name type="scientific">Candidatus Roizmanbacteria bacterium CG_4_10_14_0_8_um_filter_39_9</name>
    <dbReference type="NCBI Taxonomy" id="1974829"/>
    <lineage>
        <taxon>Bacteria</taxon>
        <taxon>Candidatus Roizmaniibacteriota</taxon>
    </lineage>
</organism>
<comment type="caution">
    <text evidence="6">The sequence shown here is derived from an EMBL/GenBank/DDBJ whole genome shotgun (WGS) entry which is preliminary data.</text>
</comment>
<dbReference type="PROSITE" id="PS01102">
    <property type="entry name" value="ZF_DKSA_1"/>
    <property type="match status" value="1"/>
</dbReference>
<gene>
    <name evidence="6" type="ORF">COY90_01390</name>
</gene>
<dbReference type="Pfam" id="PF01258">
    <property type="entry name" value="zf-dskA_traR"/>
    <property type="match status" value="1"/>
</dbReference>
<dbReference type="PANTHER" id="PTHR33823">
    <property type="entry name" value="RNA POLYMERASE-BINDING TRANSCRIPTION FACTOR DKSA-RELATED"/>
    <property type="match status" value="1"/>
</dbReference>
<dbReference type="PROSITE" id="PS51128">
    <property type="entry name" value="ZF_DKSA_2"/>
    <property type="match status" value="1"/>
</dbReference>
<dbReference type="AlphaFoldDB" id="A0A2M7QDI8"/>
<name>A0A2M7QDI8_9BACT</name>
<keyword evidence="1" id="KW-0479">Metal-binding</keyword>
<dbReference type="EMBL" id="PFLF01000036">
    <property type="protein sequence ID" value="PIY69294.1"/>
    <property type="molecule type" value="Genomic_DNA"/>
</dbReference>
<evidence type="ECO:0000259" key="5">
    <source>
        <dbReference type="Pfam" id="PF01258"/>
    </source>
</evidence>
<dbReference type="Gene3D" id="1.20.120.910">
    <property type="entry name" value="DksA, coiled-coil domain"/>
    <property type="match status" value="1"/>
</dbReference>
<evidence type="ECO:0000256" key="2">
    <source>
        <dbReference type="ARBA" id="ARBA00022771"/>
    </source>
</evidence>
<dbReference type="SUPFAM" id="SSF57716">
    <property type="entry name" value="Glucocorticoid receptor-like (DNA-binding domain)"/>
    <property type="match status" value="1"/>
</dbReference>